<name>A0A1E7JRV5_9ACTN</name>
<evidence type="ECO:0000256" key="1">
    <source>
        <dbReference type="SAM" id="MobiDB-lite"/>
    </source>
</evidence>
<keyword evidence="3" id="KW-1185">Reference proteome</keyword>
<organism evidence="2 3">
    <name type="scientific">Streptomyces abyssalis</name>
    <dbReference type="NCBI Taxonomy" id="933944"/>
    <lineage>
        <taxon>Bacteria</taxon>
        <taxon>Bacillati</taxon>
        <taxon>Actinomycetota</taxon>
        <taxon>Actinomycetes</taxon>
        <taxon>Kitasatosporales</taxon>
        <taxon>Streptomycetaceae</taxon>
        <taxon>Streptomyces</taxon>
    </lineage>
</organism>
<feature type="region of interest" description="Disordered" evidence="1">
    <location>
        <begin position="29"/>
        <end position="69"/>
    </location>
</feature>
<evidence type="ECO:0000313" key="2">
    <source>
        <dbReference type="EMBL" id="OEU91630.1"/>
    </source>
</evidence>
<dbReference type="Proteomes" id="UP000176087">
    <property type="component" value="Unassembled WGS sequence"/>
</dbReference>
<dbReference type="STRING" id="933944.AN215_03615"/>
<protein>
    <submittedName>
        <fullName evidence="2">Uncharacterized protein</fullName>
    </submittedName>
</protein>
<gene>
    <name evidence="2" type="ORF">AN215_03615</name>
</gene>
<accession>A0A1E7JRV5</accession>
<dbReference type="EMBL" id="LJGT01000037">
    <property type="protein sequence ID" value="OEU91630.1"/>
    <property type="molecule type" value="Genomic_DNA"/>
</dbReference>
<comment type="caution">
    <text evidence="2">The sequence shown here is derived from an EMBL/GenBank/DDBJ whole genome shotgun (WGS) entry which is preliminary data.</text>
</comment>
<reference evidence="2 3" key="1">
    <citation type="journal article" date="2016" name="Front. Microbiol.">
        <title>Comparative Genomics Analysis of Streptomyces Species Reveals Their Adaptation to the Marine Environment and Their Diversity at the Genomic Level.</title>
        <authorList>
            <person name="Tian X."/>
            <person name="Zhang Z."/>
            <person name="Yang T."/>
            <person name="Chen M."/>
            <person name="Li J."/>
            <person name="Chen F."/>
            <person name="Yang J."/>
            <person name="Li W."/>
            <person name="Zhang B."/>
            <person name="Zhang Z."/>
            <person name="Wu J."/>
            <person name="Zhang C."/>
            <person name="Long L."/>
            <person name="Xiao J."/>
        </authorList>
    </citation>
    <scope>NUCLEOTIDE SEQUENCE [LARGE SCALE GENOMIC DNA]</scope>
    <source>
        <strain evidence="2 3">SCSIO 10390</strain>
    </source>
</reference>
<evidence type="ECO:0000313" key="3">
    <source>
        <dbReference type="Proteomes" id="UP000176087"/>
    </source>
</evidence>
<dbReference type="AlphaFoldDB" id="A0A1E7JRV5"/>
<sequence length="69" mass="7456">MFRSVPALPVNVGAASTSAARLAALRAGTHAIRRPSPHAAIRSDPKCPQERPPPSKSSMRLPWSVRRKC</sequence>
<proteinExistence type="predicted"/>